<proteinExistence type="predicted"/>
<comment type="caution">
    <text evidence="2">The sequence shown here is derived from an EMBL/GenBank/DDBJ whole genome shotgun (WGS) entry which is preliminary data.</text>
</comment>
<evidence type="ECO:0000256" key="1">
    <source>
        <dbReference type="SAM" id="MobiDB-lite"/>
    </source>
</evidence>
<dbReference type="AlphaFoldDB" id="A0AA39X2P2"/>
<sequence>MGAHNKIGMAAKYAPYSSRTGNFGPRRLIRSRLRPTSFKALRIPSINRHNQPTSPPPYTPQSNAPSTAPIFKRRASIEFAGTNMEVDTFFEEATDTDGFSRPLSCAIETVTSSELSSPQISVTDFSNHLNIALEAGRFNPSVAHPGSISREYLRASTPDGDPYGWEAELSKKLTCSELEYRRAGGARKSLLHRVFSLGPRGVS</sequence>
<protein>
    <submittedName>
        <fullName evidence="2">Uncharacterized protein</fullName>
    </submittedName>
</protein>
<organism evidence="2 3">
    <name type="scientific">Immersiella caudata</name>
    <dbReference type="NCBI Taxonomy" id="314043"/>
    <lineage>
        <taxon>Eukaryota</taxon>
        <taxon>Fungi</taxon>
        <taxon>Dikarya</taxon>
        <taxon>Ascomycota</taxon>
        <taxon>Pezizomycotina</taxon>
        <taxon>Sordariomycetes</taxon>
        <taxon>Sordariomycetidae</taxon>
        <taxon>Sordariales</taxon>
        <taxon>Lasiosphaeriaceae</taxon>
        <taxon>Immersiella</taxon>
    </lineage>
</organism>
<keyword evidence="3" id="KW-1185">Reference proteome</keyword>
<evidence type="ECO:0000313" key="2">
    <source>
        <dbReference type="EMBL" id="KAK0626189.1"/>
    </source>
</evidence>
<name>A0AA39X2P2_9PEZI</name>
<evidence type="ECO:0000313" key="3">
    <source>
        <dbReference type="Proteomes" id="UP001175000"/>
    </source>
</evidence>
<gene>
    <name evidence="2" type="ORF">B0T14DRAFT_562123</name>
</gene>
<accession>A0AA39X2P2</accession>
<dbReference type="EMBL" id="JAULSU010000002">
    <property type="protein sequence ID" value="KAK0626189.1"/>
    <property type="molecule type" value="Genomic_DNA"/>
</dbReference>
<reference evidence="2" key="1">
    <citation type="submission" date="2023-06" db="EMBL/GenBank/DDBJ databases">
        <title>Genome-scale phylogeny and comparative genomics of the fungal order Sordariales.</title>
        <authorList>
            <consortium name="Lawrence Berkeley National Laboratory"/>
            <person name="Hensen N."/>
            <person name="Bonometti L."/>
            <person name="Westerberg I."/>
            <person name="Brannstrom I.O."/>
            <person name="Guillou S."/>
            <person name="Cros-Aarteil S."/>
            <person name="Calhoun S."/>
            <person name="Haridas S."/>
            <person name="Kuo A."/>
            <person name="Mondo S."/>
            <person name="Pangilinan J."/>
            <person name="Riley R."/>
            <person name="Labutti K."/>
            <person name="Andreopoulos B."/>
            <person name="Lipzen A."/>
            <person name="Chen C."/>
            <person name="Yanf M."/>
            <person name="Daum C."/>
            <person name="Ng V."/>
            <person name="Clum A."/>
            <person name="Steindorff A."/>
            <person name="Ohm R."/>
            <person name="Martin F."/>
            <person name="Silar P."/>
            <person name="Natvig D."/>
            <person name="Lalanne C."/>
            <person name="Gautier V."/>
            <person name="Ament-Velasquez S.L."/>
            <person name="Kruys A."/>
            <person name="Hutchinson M.I."/>
            <person name="Powell A.J."/>
            <person name="Barry K."/>
            <person name="Miller A.N."/>
            <person name="Grigoriev I.V."/>
            <person name="Debuchy R."/>
            <person name="Gladieux P."/>
            <person name="Thoren M.H."/>
            <person name="Johannesson H."/>
        </authorList>
    </citation>
    <scope>NUCLEOTIDE SEQUENCE</scope>
    <source>
        <strain evidence="2">CBS 606.72</strain>
    </source>
</reference>
<feature type="region of interest" description="Disordered" evidence="1">
    <location>
        <begin position="41"/>
        <end position="67"/>
    </location>
</feature>
<dbReference type="Proteomes" id="UP001175000">
    <property type="component" value="Unassembled WGS sequence"/>
</dbReference>